<feature type="transmembrane region" description="Helical" evidence="1">
    <location>
        <begin position="116"/>
        <end position="134"/>
    </location>
</feature>
<gene>
    <name evidence="2" type="ORF">KK488_09960</name>
</gene>
<keyword evidence="1" id="KW-1133">Transmembrane helix</keyword>
<feature type="transmembrane region" description="Helical" evidence="1">
    <location>
        <begin position="154"/>
        <end position="178"/>
    </location>
</feature>
<name>A0A9X1DC82_9SPHN</name>
<sequence>MVEMAAFRNGSFARVMRLRSLRAIVAVERHVGLIAAAWALVLGVVVIRRLEVLAVAPSWSSLAAHLALIVSPALGLVLAARFFPRHALVALPEIVLARIGRWRRVDPLTAQSHPSFGASGLMAGLAIGLLINVAMRTGEFMIGVPAIASVGPGWARMLFFSLAADCVLFNLLYAAAFVLAVRHVPWFPRVLLLIWTMDVASQLVIAQLLGDQALPAPVARGLVLVLTGNIQKTMLSMALWLPYLLLSERVNVTYRRRVRR</sequence>
<dbReference type="AlphaFoldDB" id="A0A9X1DC82"/>
<protein>
    <submittedName>
        <fullName evidence="2">DUF2569 domain-containing protein</fullName>
    </submittedName>
</protein>
<comment type="caution">
    <text evidence="2">The sequence shown here is derived from an EMBL/GenBank/DDBJ whole genome shotgun (WGS) entry which is preliminary data.</text>
</comment>
<evidence type="ECO:0000313" key="3">
    <source>
        <dbReference type="Proteomes" id="UP001138757"/>
    </source>
</evidence>
<feature type="transmembrane region" description="Helical" evidence="1">
    <location>
        <begin position="21"/>
        <end position="47"/>
    </location>
</feature>
<keyword evidence="3" id="KW-1185">Reference proteome</keyword>
<evidence type="ECO:0000313" key="2">
    <source>
        <dbReference type="EMBL" id="MBT2187268.1"/>
    </source>
</evidence>
<proteinExistence type="predicted"/>
<keyword evidence="1" id="KW-0472">Membrane</keyword>
<dbReference type="EMBL" id="JAHGAW010000006">
    <property type="protein sequence ID" value="MBT2187268.1"/>
    <property type="molecule type" value="Genomic_DNA"/>
</dbReference>
<organism evidence="2 3">
    <name type="scientific">Sphingobium nicotianae</name>
    <dbReference type="NCBI Taxonomy" id="2782607"/>
    <lineage>
        <taxon>Bacteria</taxon>
        <taxon>Pseudomonadati</taxon>
        <taxon>Pseudomonadota</taxon>
        <taxon>Alphaproteobacteria</taxon>
        <taxon>Sphingomonadales</taxon>
        <taxon>Sphingomonadaceae</taxon>
        <taxon>Sphingobium</taxon>
    </lineage>
</organism>
<feature type="transmembrane region" description="Helical" evidence="1">
    <location>
        <begin position="59"/>
        <end position="80"/>
    </location>
</feature>
<feature type="transmembrane region" description="Helical" evidence="1">
    <location>
        <begin position="190"/>
        <end position="210"/>
    </location>
</feature>
<evidence type="ECO:0000256" key="1">
    <source>
        <dbReference type="SAM" id="Phobius"/>
    </source>
</evidence>
<keyword evidence="1" id="KW-0812">Transmembrane</keyword>
<feature type="transmembrane region" description="Helical" evidence="1">
    <location>
        <begin position="222"/>
        <end position="246"/>
    </location>
</feature>
<reference evidence="2" key="1">
    <citation type="submission" date="2021-05" db="EMBL/GenBank/DDBJ databases">
        <title>Genome of Sphingobium sp. strain.</title>
        <authorList>
            <person name="Fan R."/>
        </authorList>
    </citation>
    <scope>NUCLEOTIDE SEQUENCE</scope>
    <source>
        <strain evidence="2">H33</strain>
    </source>
</reference>
<dbReference type="Proteomes" id="UP001138757">
    <property type="component" value="Unassembled WGS sequence"/>
</dbReference>
<accession>A0A9X1DC82</accession>